<dbReference type="EMBL" id="BPUB01000001">
    <property type="protein sequence ID" value="GJG57199.1"/>
    <property type="molecule type" value="Genomic_DNA"/>
</dbReference>
<evidence type="ECO:0000259" key="2">
    <source>
        <dbReference type="Pfam" id="PF10988"/>
    </source>
</evidence>
<organism evidence="3 4">
    <name type="scientific">Prevotella lacticifex</name>
    <dbReference type="NCBI Taxonomy" id="2854755"/>
    <lineage>
        <taxon>Bacteria</taxon>
        <taxon>Pseudomonadati</taxon>
        <taxon>Bacteroidota</taxon>
        <taxon>Bacteroidia</taxon>
        <taxon>Bacteroidales</taxon>
        <taxon>Prevotellaceae</taxon>
        <taxon>Prevotella</taxon>
    </lineage>
</organism>
<dbReference type="PROSITE" id="PS51257">
    <property type="entry name" value="PROKAR_LIPOPROTEIN"/>
    <property type="match status" value="1"/>
</dbReference>
<sequence length="242" mass="26104">MKKILFALLALASIVTLSACRVEKVTTDYGNTTSWKADVNDFRGISLAGATTVYYQPSDTFSVVVKAPEKLRERIGIEVDNGILRLYDKKPSKGFFLANNSLPHYTVYVKAPYLSSIEIAGSSTFTCDKPFKAPDMEIDIAGQGTVKLKELSVRTFKSSIAGQGNLSATLTGVDNTDVDIAGQGDINFVFHHCKKVSTSIAGMGNIHLSGDIESLDKSISGMGDINTDHLTVGRSSEPTNRL</sequence>
<dbReference type="GeneID" id="72468105"/>
<keyword evidence="1" id="KW-0732">Signal</keyword>
<dbReference type="Gene3D" id="2.160.20.120">
    <property type="match status" value="1"/>
</dbReference>
<feature type="chain" id="PRO_5040156248" description="Putative auto-transporter adhesin head GIN domain-containing protein" evidence="1">
    <location>
        <begin position="20"/>
        <end position="242"/>
    </location>
</feature>
<dbReference type="Pfam" id="PF10988">
    <property type="entry name" value="DUF2807"/>
    <property type="match status" value="1"/>
</dbReference>
<keyword evidence="4" id="KW-1185">Reference proteome</keyword>
<evidence type="ECO:0000313" key="4">
    <source>
        <dbReference type="Proteomes" id="UP000825483"/>
    </source>
</evidence>
<dbReference type="AlphaFoldDB" id="A0A9R1CVV5"/>
<accession>A0A9R1CVV5</accession>
<reference evidence="3" key="1">
    <citation type="journal article" date="2022" name="Int. J. Syst. Evol. Microbiol.">
        <title>Prevotella lacticifex sp. nov., isolated from the rumen of cows.</title>
        <authorList>
            <person name="Shinkai T."/>
            <person name="Ikeyama N."/>
            <person name="Kumagai M."/>
            <person name="Ohmori H."/>
            <person name="Sakamoto M."/>
            <person name="Ohkuma M."/>
            <person name="Mitsumori M."/>
        </authorList>
    </citation>
    <scope>NUCLEOTIDE SEQUENCE</scope>
    <source>
        <strain evidence="3">R5076</strain>
    </source>
</reference>
<gene>
    <name evidence="3" type="ORF">PRLR5076_00500</name>
</gene>
<comment type="caution">
    <text evidence="3">The sequence shown here is derived from an EMBL/GenBank/DDBJ whole genome shotgun (WGS) entry which is preliminary data.</text>
</comment>
<protein>
    <recommendedName>
        <fullName evidence="2">Putative auto-transporter adhesin head GIN domain-containing protein</fullName>
    </recommendedName>
</protein>
<evidence type="ECO:0000313" key="3">
    <source>
        <dbReference type="EMBL" id="GJG57199.1"/>
    </source>
</evidence>
<evidence type="ECO:0000256" key="1">
    <source>
        <dbReference type="SAM" id="SignalP"/>
    </source>
</evidence>
<dbReference type="Proteomes" id="UP000825483">
    <property type="component" value="Unassembled WGS sequence"/>
</dbReference>
<dbReference type="InterPro" id="IPR021255">
    <property type="entry name" value="DUF2807"/>
</dbReference>
<name>A0A9R1CVV5_9BACT</name>
<feature type="signal peptide" evidence="1">
    <location>
        <begin position="1"/>
        <end position="19"/>
    </location>
</feature>
<feature type="domain" description="Putative auto-transporter adhesin head GIN" evidence="2">
    <location>
        <begin position="41"/>
        <end position="187"/>
    </location>
</feature>
<dbReference type="RefSeq" id="WP_223927419.1">
    <property type="nucleotide sequence ID" value="NZ_BPTU01000003.1"/>
</dbReference>
<proteinExistence type="predicted"/>